<feature type="compositionally biased region" description="Polar residues" evidence="1">
    <location>
        <begin position="99"/>
        <end position="114"/>
    </location>
</feature>
<dbReference type="EMBL" id="FMZA01000029">
    <property type="protein sequence ID" value="SDD06116.1"/>
    <property type="molecule type" value="Genomic_DNA"/>
</dbReference>
<name>A0A1G6RQ97_9BACL</name>
<dbReference type="STRING" id="1236220.SAMN04488112_12930"/>
<keyword evidence="3" id="KW-1185">Reference proteome</keyword>
<dbReference type="Proteomes" id="UP000199387">
    <property type="component" value="Unassembled WGS sequence"/>
</dbReference>
<evidence type="ECO:0000313" key="3">
    <source>
        <dbReference type="Proteomes" id="UP000199387"/>
    </source>
</evidence>
<dbReference type="InterPro" id="IPR014967">
    <property type="entry name" value="Uncharacterised_YugN-like"/>
</dbReference>
<dbReference type="Gene3D" id="3.30.310.100">
    <property type="entry name" value="YugN-like"/>
    <property type="match status" value="1"/>
</dbReference>
<dbReference type="Pfam" id="PF08868">
    <property type="entry name" value="YugN"/>
    <property type="match status" value="1"/>
</dbReference>
<proteinExistence type="predicted"/>
<evidence type="ECO:0000256" key="1">
    <source>
        <dbReference type="SAM" id="MobiDB-lite"/>
    </source>
</evidence>
<protein>
    <submittedName>
        <fullName evidence="2">YugN-like family protein</fullName>
    </submittedName>
</protein>
<accession>A0A1G6RQ97</accession>
<dbReference type="InterPro" id="IPR036491">
    <property type="entry name" value="YugN-like_sf"/>
</dbReference>
<dbReference type="RefSeq" id="WP_091573099.1">
    <property type="nucleotide sequence ID" value="NZ_FMZA01000029.1"/>
</dbReference>
<dbReference type="AlphaFoldDB" id="A0A1G6RQ97"/>
<evidence type="ECO:0000313" key="2">
    <source>
        <dbReference type="EMBL" id="SDD06116.1"/>
    </source>
</evidence>
<reference evidence="2 3" key="1">
    <citation type="submission" date="2016-10" db="EMBL/GenBank/DDBJ databases">
        <authorList>
            <person name="de Groot N.N."/>
        </authorList>
    </citation>
    <scope>NUCLEOTIDE SEQUENCE [LARGE SCALE GENOMIC DNA]</scope>
    <source>
        <strain evidence="2 3">DSM 45514</strain>
    </source>
</reference>
<sequence length="114" mass="12930">MVLEDAGLKGMEKTLGAVEPVMNAAGFFRGGAWDYTKVNFDKKLLDGETEYYLRIRAYAKKGRPEKAQAVIQLENPVLLRHYFPHGLEETDEIPESLQEEVQSSIQQVKENLSD</sequence>
<dbReference type="SUPFAM" id="SSF160755">
    <property type="entry name" value="YugN-like"/>
    <property type="match status" value="1"/>
</dbReference>
<gene>
    <name evidence="2" type="ORF">SAMN04488112_12930</name>
</gene>
<organism evidence="2 3">
    <name type="scientific">Melghirimyces thermohalophilus</name>
    <dbReference type="NCBI Taxonomy" id="1236220"/>
    <lineage>
        <taxon>Bacteria</taxon>
        <taxon>Bacillati</taxon>
        <taxon>Bacillota</taxon>
        <taxon>Bacilli</taxon>
        <taxon>Bacillales</taxon>
        <taxon>Thermoactinomycetaceae</taxon>
        <taxon>Melghirimyces</taxon>
    </lineage>
</organism>
<feature type="region of interest" description="Disordered" evidence="1">
    <location>
        <begin position="94"/>
        <end position="114"/>
    </location>
</feature>
<dbReference type="OrthoDB" id="2679642at2"/>